<comment type="caution">
    <text evidence="4">The sequence shown here is derived from an EMBL/GenBank/DDBJ whole genome shotgun (WGS) entry which is preliminary data.</text>
</comment>
<proteinExistence type="predicted"/>
<dbReference type="SUPFAM" id="SSF53474">
    <property type="entry name" value="alpha/beta-Hydrolases"/>
    <property type="match status" value="1"/>
</dbReference>
<dbReference type="InterPro" id="IPR000073">
    <property type="entry name" value="AB_hydrolase_1"/>
</dbReference>
<evidence type="ECO:0000313" key="5">
    <source>
        <dbReference type="Proteomes" id="UP000319731"/>
    </source>
</evidence>
<reference evidence="4 5" key="1">
    <citation type="journal article" date="2019" name="Sci. Rep.">
        <title>Comparative genomics of chytrid fungi reveal insights into the obligate biotrophic and pathogenic lifestyle of Synchytrium endobioticum.</title>
        <authorList>
            <person name="van de Vossenberg B.T.L.H."/>
            <person name="Warris S."/>
            <person name="Nguyen H.D.T."/>
            <person name="van Gent-Pelzer M.P.E."/>
            <person name="Joly D.L."/>
            <person name="van de Geest H.C."/>
            <person name="Bonants P.J.M."/>
            <person name="Smith D.S."/>
            <person name="Levesque C.A."/>
            <person name="van der Lee T.A.J."/>
        </authorList>
    </citation>
    <scope>NUCLEOTIDE SEQUENCE [LARGE SCALE GENOMIC DNA]</scope>
    <source>
        <strain evidence="4 5">JEL517</strain>
    </source>
</reference>
<protein>
    <recommendedName>
        <fullName evidence="3">AB hydrolase-1 domain-containing protein</fullName>
    </recommendedName>
</protein>
<feature type="transmembrane region" description="Helical" evidence="2">
    <location>
        <begin position="59"/>
        <end position="79"/>
    </location>
</feature>
<dbReference type="GeneID" id="42003176"/>
<evidence type="ECO:0000313" key="4">
    <source>
        <dbReference type="EMBL" id="TPX35743.1"/>
    </source>
</evidence>
<dbReference type="Gene3D" id="3.40.50.1820">
    <property type="entry name" value="alpha/beta hydrolase"/>
    <property type="match status" value="1"/>
</dbReference>
<keyword evidence="2" id="KW-1133">Transmembrane helix</keyword>
<feature type="region of interest" description="Disordered" evidence="1">
    <location>
        <begin position="1"/>
        <end position="30"/>
    </location>
</feature>
<dbReference type="InterPro" id="IPR029058">
    <property type="entry name" value="AB_hydrolase_fold"/>
</dbReference>
<organism evidence="4 5">
    <name type="scientific">Synchytrium microbalum</name>
    <dbReference type="NCBI Taxonomy" id="1806994"/>
    <lineage>
        <taxon>Eukaryota</taxon>
        <taxon>Fungi</taxon>
        <taxon>Fungi incertae sedis</taxon>
        <taxon>Chytridiomycota</taxon>
        <taxon>Chytridiomycota incertae sedis</taxon>
        <taxon>Chytridiomycetes</taxon>
        <taxon>Synchytriales</taxon>
        <taxon>Synchytriaceae</taxon>
        <taxon>Synchytrium</taxon>
    </lineage>
</organism>
<dbReference type="RefSeq" id="XP_031026175.1">
    <property type="nucleotide sequence ID" value="XM_031167879.1"/>
</dbReference>
<feature type="domain" description="AB hydrolase-1" evidence="3">
    <location>
        <begin position="165"/>
        <end position="294"/>
    </location>
</feature>
<dbReference type="Proteomes" id="UP000319731">
    <property type="component" value="Unassembled WGS sequence"/>
</dbReference>
<evidence type="ECO:0000256" key="1">
    <source>
        <dbReference type="SAM" id="MobiDB-lite"/>
    </source>
</evidence>
<sequence>MSKRGGPLMTPPQSPRRGGQPSVERIRSPEDVKVPAGSTLRDIILSLIFGVASWTYQFMLIRLVVFLFTFSVFAVVYSIRHVGDVPSRIRKVMRLWNAERSPEPRGKEPAERNFPQGTYLRTPPECFSHFVEYDFPKKWFEWNGIRIHYVEAGPRNGDRDWAGETFLFVHGNPSWSFLFRKVAVMHQLAAANHRVLAIDLIGFGMSDKLVFEPHSIKIQVDMLASFCNHAKLAGVTMVLHDWGGVIGLSALDGIQSPSFLKHIVLMDAFLPSRVSLGHEADFSASLMLMTLQMYTAILGKHTFLEPLIRFITPKSPTSVVHGYTAPYPSSVLSTVFETFPRLIHPMFPGRLTPFFAILFSELAEGLHSDEDIHARVDTIKHRLKAMKQPVLIVYGAQDQITIYFKDKWKKLLSSVSMERCDEIVMIQNAGHFSPEDNSDTVTAVIESFVKGQPIKYIDHVYFA</sequence>
<evidence type="ECO:0000259" key="3">
    <source>
        <dbReference type="Pfam" id="PF00561"/>
    </source>
</evidence>
<dbReference type="Pfam" id="PF00561">
    <property type="entry name" value="Abhydrolase_1"/>
    <property type="match status" value="1"/>
</dbReference>
<dbReference type="OrthoDB" id="408373at2759"/>
<gene>
    <name evidence="4" type="ORF">SmJEL517_g01951</name>
</gene>
<name>A0A507CDW9_9FUNG</name>
<keyword evidence="2" id="KW-0812">Transmembrane</keyword>
<dbReference type="EMBL" id="QEAO01000007">
    <property type="protein sequence ID" value="TPX35743.1"/>
    <property type="molecule type" value="Genomic_DNA"/>
</dbReference>
<accession>A0A507CDW9</accession>
<keyword evidence="5" id="KW-1185">Reference proteome</keyword>
<dbReference type="AlphaFoldDB" id="A0A507CDW9"/>
<evidence type="ECO:0000256" key="2">
    <source>
        <dbReference type="SAM" id="Phobius"/>
    </source>
</evidence>
<dbReference type="PANTHER" id="PTHR43689">
    <property type="entry name" value="HYDROLASE"/>
    <property type="match status" value="1"/>
</dbReference>
<dbReference type="STRING" id="1806994.A0A507CDW9"/>
<keyword evidence="2" id="KW-0472">Membrane</keyword>
<dbReference type="PANTHER" id="PTHR43689:SF8">
    <property type="entry name" value="ALPHA_BETA-HYDROLASES SUPERFAMILY PROTEIN"/>
    <property type="match status" value="1"/>
</dbReference>